<proteinExistence type="predicted"/>
<accession>A0AAU9CPA4</accession>
<name>A0AAU9CPA4_9BACT</name>
<sequence>MAVNRPKVAPPQAKKKRKKFNVFFLFDKVLNWDVFFQDGLPVKYLPQAAYLIFLGIVYIGNTHYSGKIGGEIESLSNEVEELRADFTTLKADYMFKGKQSEVAKRVKSMGLRESLDPPYKLVIEKK</sequence>
<gene>
    <name evidence="1" type="ORF">FUAX_22240</name>
</gene>
<dbReference type="AlphaFoldDB" id="A0AAU9CPA4"/>
<keyword evidence="2" id="KW-1185">Reference proteome</keyword>
<dbReference type="RefSeq" id="WP_338391383.1">
    <property type="nucleotide sequence ID" value="NZ_AP025314.1"/>
</dbReference>
<dbReference type="InterPro" id="IPR045755">
    <property type="entry name" value="FtsL-like"/>
</dbReference>
<dbReference type="KEGG" id="fax:FUAX_22240"/>
<organism evidence="1 2">
    <name type="scientific">Fulvitalea axinellae</name>
    <dbReference type="NCBI Taxonomy" id="1182444"/>
    <lineage>
        <taxon>Bacteria</taxon>
        <taxon>Pseudomonadati</taxon>
        <taxon>Bacteroidota</taxon>
        <taxon>Cytophagia</taxon>
        <taxon>Cytophagales</taxon>
        <taxon>Persicobacteraceae</taxon>
        <taxon>Fulvitalea</taxon>
    </lineage>
</organism>
<evidence type="ECO:0008006" key="3">
    <source>
        <dbReference type="Google" id="ProtNLM"/>
    </source>
</evidence>
<evidence type="ECO:0000313" key="2">
    <source>
        <dbReference type="Proteomes" id="UP001348817"/>
    </source>
</evidence>
<reference evidence="1 2" key="1">
    <citation type="submission" date="2021-12" db="EMBL/GenBank/DDBJ databases">
        <title>Genome sequencing of bacteria with rrn-lacking chromosome and rrn-plasmid.</title>
        <authorList>
            <person name="Anda M."/>
            <person name="Iwasaki W."/>
        </authorList>
    </citation>
    <scope>NUCLEOTIDE SEQUENCE [LARGE SCALE GENOMIC DNA]</scope>
    <source>
        <strain evidence="1 2">DSM 100852</strain>
    </source>
</reference>
<dbReference type="Pfam" id="PF19579">
    <property type="entry name" value="FtsL_2"/>
    <property type="match status" value="1"/>
</dbReference>
<dbReference type="EMBL" id="AP025314">
    <property type="protein sequence ID" value="BDD09792.1"/>
    <property type="molecule type" value="Genomic_DNA"/>
</dbReference>
<dbReference type="Proteomes" id="UP001348817">
    <property type="component" value="Chromosome"/>
</dbReference>
<evidence type="ECO:0000313" key="1">
    <source>
        <dbReference type="EMBL" id="BDD09792.1"/>
    </source>
</evidence>
<protein>
    <recommendedName>
        <fullName evidence="3">S-adenosyl-methyltransferase</fullName>
    </recommendedName>
</protein>